<evidence type="ECO:0000313" key="2">
    <source>
        <dbReference type="EMBL" id="MDR5712946.1"/>
    </source>
</evidence>
<dbReference type="Proteomes" id="UP001260872">
    <property type="component" value="Unassembled WGS sequence"/>
</dbReference>
<dbReference type="RefSeq" id="WP_310538314.1">
    <property type="nucleotide sequence ID" value="NZ_BAAAOC010000012.1"/>
</dbReference>
<comment type="caution">
    <text evidence="2">The sequence shown here is derived from an EMBL/GenBank/DDBJ whole genome shotgun (WGS) entry which is preliminary data.</text>
</comment>
<gene>
    <name evidence="2" type="ORF">RH857_12530</name>
</gene>
<feature type="domain" description="DUF4326" evidence="1">
    <location>
        <begin position="9"/>
        <end position="134"/>
    </location>
</feature>
<protein>
    <submittedName>
        <fullName evidence="2">DUF4326 domain-containing protein</fullName>
    </submittedName>
</protein>
<evidence type="ECO:0000313" key="3">
    <source>
        <dbReference type="Proteomes" id="UP001260872"/>
    </source>
</evidence>
<sequence>MPERIQRSRAKGWRLPVGATIVDRSSRWGNPFIIRPRLATRPDDKHGAGETIPGRWVYDVINTDTGEQRRTGDTRAYAHQFATQKYEEETLYYRLEHGQIDLEPLRGRDLACWCPTADPETGRTLACHADVLLEYAAHPDPLQLARDRKAGRNPKQYHH</sequence>
<keyword evidence="3" id="KW-1185">Reference proteome</keyword>
<dbReference type="EMBL" id="JAVKGT010000044">
    <property type="protein sequence ID" value="MDR5712946.1"/>
    <property type="molecule type" value="Genomic_DNA"/>
</dbReference>
<dbReference type="Pfam" id="PF14216">
    <property type="entry name" value="DUF4326"/>
    <property type="match status" value="1"/>
</dbReference>
<dbReference type="InterPro" id="IPR025475">
    <property type="entry name" value="DUF4326"/>
</dbReference>
<organism evidence="2 3">
    <name type="scientific">Nesterenkonia flava</name>
    <dbReference type="NCBI Taxonomy" id="469799"/>
    <lineage>
        <taxon>Bacteria</taxon>
        <taxon>Bacillati</taxon>
        <taxon>Actinomycetota</taxon>
        <taxon>Actinomycetes</taxon>
        <taxon>Micrococcales</taxon>
        <taxon>Micrococcaceae</taxon>
        <taxon>Nesterenkonia</taxon>
    </lineage>
</organism>
<accession>A0ABU1FXN6</accession>
<evidence type="ECO:0000259" key="1">
    <source>
        <dbReference type="Pfam" id="PF14216"/>
    </source>
</evidence>
<proteinExistence type="predicted"/>
<name>A0ABU1FXN6_9MICC</name>
<reference evidence="3" key="1">
    <citation type="submission" date="2023-07" db="EMBL/GenBank/DDBJ databases">
        <title>Description of three actinobacteria isolated from air of manufacturing shop in a pharmaceutical factory.</title>
        <authorList>
            <person name="Zhang D.-F."/>
        </authorList>
    </citation>
    <scope>NUCLEOTIDE SEQUENCE [LARGE SCALE GENOMIC DNA]</scope>
    <source>
        <strain evidence="3">CCTCC AB 207010</strain>
    </source>
</reference>